<dbReference type="EMBL" id="JBBNGS010000015">
    <property type="protein sequence ID" value="MEQ2638250.1"/>
    <property type="molecule type" value="Genomic_DNA"/>
</dbReference>
<keyword evidence="2 7" id="KW-1003">Cell membrane</keyword>
<evidence type="ECO:0000256" key="5">
    <source>
        <dbReference type="ARBA" id="ARBA00022989"/>
    </source>
</evidence>
<dbReference type="RefSeq" id="WP_349182904.1">
    <property type="nucleotide sequence ID" value="NZ_JBBNGS010000015.1"/>
</dbReference>
<keyword evidence="3 7" id="KW-0808">Transferase</keyword>
<dbReference type="Pfam" id="PF01790">
    <property type="entry name" value="LGT"/>
    <property type="match status" value="1"/>
</dbReference>
<proteinExistence type="inferred from homology"/>
<organism evidence="8 9">
    <name type="scientific">Paratractidigestivibacter faecalis</name>
    <dbReference type="NCBI Taxonomy" id="2292441"/>
    <lineage>
        <taxon>Bacteria</taxon>
        <taxon>Bacillati</taxon>
        <taxon>Actinomycetota</taxon>
        <taxon>Coriobacteriia</taxon>
        <taxon>Coriobacteriales</taxon>
        <taxon>Atopobiaceae</taxon>
        <taxon>Paratractidigestivibacter</taxon>
    </lineage>
</organism>
<keyword evidence="4 7" id="KW-0812">Transmembrane</keyword>
<comment type="function">
    <text evidence="7">Catalyzes the transfer of the diacylglyceryl group from phosphatidylglycerol to the sulfhydryl group of the N-terminal cysteine of a prolipoprotein, the first step in the formation of mature lipoproteins.</text>
</comment>
<comment type="subcellular location">
    <subcellularLocation>
        <location evidence="7">Cell membrane</location>
        <topology evidence="7">Multi-pass membrane protein</topology>
    </subcellularLocation>
</comment>
<name>A0ABV1IH69_9ACTN</name>
<sequence>MFLNELYHSLNPVAFSLGPLSVHWYGIAYLAGFALAAWVIWRVSRRWELDLTADDIMSIVIGVAFGVIIGARLFYVLFYGAGYYLEHPLEIFALNQGGMSFHGGLVGAVVGGSIVCRTYHISIPTVCDLGVIGAPWGLFFGRCANFVNGELWGKETSLPWGVMFPTGGNVYRHPSQLYEAVLEGLVIFCVLFALSRRRPARPQGTFMGVFLVLYGVFRFLVEFVRVPDAQLGYLFGPITMGQCLSLPLVVLGVVVLVLSRRLNRPQVGHL</sequence>
<feature type="transmembrane region" description="Helical" evidence="7">
    <location>
        <begin position="206"/>
        <end position="226"/>
    </location>
</feature>
<dbReference type="Proteomes" id="UP001478817">
    <property type="component" value="Unassembled WGS sequence"/>
</dbReference>
<reference evidence="8 9" key="1">
    <citation type="submission" date="2024-04" db="EMBL/GenBank/DDBJ databases">
        <title>Human intestinal bacterial collection.</title>
        <authorList>
            <person name="Pauvert C."/>
            <person name="Hitch T.C.A."/>
            <person name="Clavel T."/>
        </authorList>
    </citation>
    <scope>NUCLEOTIDE SEQUENCE [LARGE SCALE GENOMIC DNA]</scope>
    <source>
        <strain evidence="8 9">CLA-AA-H197</strain>
    </source>
</reference>
<evidence type="ECO:0000256" key="7">
    <source>
        <dbReference type="HAMAP-Rule" id="MF_01147"/>
    </source>
</evidence>
<evidence type="ECO:0000256" key="3">
    <source>
        <dbReference type="ARBA" id="ARBA00022679"/>
    </source>
</evidence>
<protein>
    <recommendedName>
        <fullName evidence="7">Phosphatidylglycerol--prolipoprotein diacylglyceryl transferase</fullName>
        <ecNumber evidence="7">2.5.1.145</ecNumber>
    </recommendedName>
</protein>
<dbReference type="PANTHER" id="PTHR30589:SF0">
    <property type="entry name" value="PHOSPHATIDYLGLYCEROL--PROLIPOPROTEIN DIACYLGLYCERYL TRANSFERASE"/>
    <property type="match status" value="1"/>
</dbReference>
<feature type="transmembrane region" description="Helical" evidence="7">
    <location>
        <begin position="22"/>
        <end position="44"/>
    </location>
</feature>
<dbReference type="PANTHER" id="PTHR30589">
    <property type="entry name" value="PROLIPOPROTEIN DIACYLGLYCERYL TRANSFERASE"/>
    <property type="match status" value="1"/>
</dbReference>
<dbReference type="InterPro" id="IPR001640">
    <property type="entry name" value="Lgt"/>
</dbReference>
<dbReference type="HAMAP" id="MF_01147">
    <property type="entry name" value="Lgt"/>
    <property type="match status" value="1"/>
</dbReference>
<gene>
    <name evidence="7 8" type="primary">lgt</name>
    <name evidence="8" type="ORF">AAAT05_07850</name>
</gene>
<dbReference type="GO" id="GO:0008961">
    <property type="term" value="F:phosphatidylglycerol-prolipoprotein diacylglyceryl transferase activity"/>
    <property type="evidence" value="ECO:0007669"/>
    <property type="project" value="UniProtKB-EC"/>
</dbReference>
<feature type="binding site" evidence="7">
    <location>
        <position position="142"/>
    </location>
    <ligand>
        <name>a 1,2-diacyl-sn-glycero-3-phospho-(1'-sn-glycerol)</name>
        <dbReference type="ChEBI" id="CHEBI:64716"/>
    </ligand>
</feature>
<comment type="pathway">
    <text evidence="7">Protein modification; lipoprotein biosynthesis (diacylglyceryl transfer).</text>
</comment>
<evidence type="ECO:0000313" key="9">
    <source>
        <dbReference type="Proteomes" id="UP001478817"/>
    </source>
</evidence>
<accession>A0ABV1IH69</accession>
<feature type="transmembrane region" description="Helical" evidence="7">
    <location>
        <begin position="56"/>
        <end position="78"/>
    </location>
</feature>
<evidence type="ECO:0000313" key="8">
    <source>
        <dbReference type="EMBL" id="MEQ2638250.1"/>
    </source>
</evidence>
<feature type="transmembrane region" description="Helical" evidence="7">
    <location>
        <begin position="238"/>
        <end position="258"/>
    </location>
</feature>
<keyword evidence="6 7" id="KW-0472">Membrane</keyword>
<dbReference type="PROSITE" id="PS01311">
    <property type="entry name" value="LGT"/>
    <property type="match status" value="1"/>
</dbReference>
<comment type="caution">
    <text evidence="8">The sequence shown here is derived from an EMBL/GenBank/DDBJ whole genome shotgun (WGS) entry which is preliminary data.</text>
</comment>
<comment type="caution">
    <text evidence="7">Lacks conserved residue(s) required for the propagation of feature annotation.</text>
</comment>
<evidence type="ECO:0000256" key="6">
    <source>
        <dbReference type="ARBA" id="ARBA00023136"/>
    </source>
</evidence>
<evidence type="ECO:0000256" key="1">
    <source>
        <dbReference type="ARBA" id="ARBA00007150"/>
    </source>
</evidence>
<comment type="catalytic activity">
    <reaction evidence="7">
        <text>L-cysteinyl-[prolipoprotein] + a 1,2-diacyl-sn-glycero-3-phospho-(1'-sn-glycerol) = an S-1,2-diacyl-sn-glyceryl-L-cysteinyl-[prolipoprotein] + sn-glycerol 1-phosphate + H(+)</text>
        <dbReference type="Rhea" id="RHEA:56712"/>
        <dbReference type="Rhea" id="RHEA-COMP:14679"/>
        <dbReference type="Rhea" id="RHEA-COMP:14680"/>
        <dbReference type="ChEBI" id="CHEBI:15378"/>
        <dbReference type="ChEBI" id="CHEBI:29950"/>
        <dbReference type="ChEBI" id="CHEBI:57685"/>
        <dbReference type="ChEBI" id="CHEBI:64716"/>
        <dbReference type="ChEBI" id="CHEBI:140658"/>
        <dbReference type="EC" id="2.5.1.145"/>
    </reaction>
</comment>
<keyword evidence="5 7" id="KW-1133">Transmembrane helix</keyword>
<dbReference type="NCBIfam" id="TIGR00544">
    <property type="entry name" value="lgt"/>
    <property type="match status" value="1"/>
</dbReference>
<comment type="similarity">
    <text evidence="1 7">Belongs to the Lgt family.</text>
</comment>
<keyword evidence="9" id="KW-1185">Reference proteome</keyword>
<evidence type="ECO:0000256" key="4">
    <source>
        <dbReference type="ARBA" id="ARBA00022692"/>
    </source>
</evidence>
<evidence type="ECO:0000256" key="2">
    <source>
        <dbReference type="ARBA" id="ARBA00022475"/>
    </source>
</evidence>
<dbReference type="EC" id="2.5.1.145" evidence="7"/>